<organism evidence="1 2">
    <name type="scientific">Candidatus Desantisbacteria bacterium CG_4_10_14_0_8_um_filter_48_22</name>
    <dbReference type="NCBI Taxonomy" id="1974543"/>
    <lineage>
        <taxon>Bacteria</taxon>
        <taxon>Candidatus Desantisiibacteriota</taxon>
    </lineage>
</organism>
<comment type="caution">
    <text evidence="1">The sequence shown here is derived from an EMBL/GenBank/DDBJ whole genome shotgun (WGS) entry which is preliminary data.</text>
</comment>
<evidence type="ECO:0000313" key="1">
    <source>
        <dbReference type="EMBL" id="PIZ16865.1"/>
    </source>
</evidence>
<name>A0A2M7SBG9_9BACT</name>
<dbReference type="AlphaFoldDB" id="A0A2M7SBG9"/>
<evidence type="ECO:0000313" key="2">
    <source>
        <dbReference type="Proteomes" id="UP000229307"/>
    </source>
</evidence>
<dbReference type="Proteomes" id="UP000229307">
    <property type="component" value="Unassembled WGS sequence"/>
</dbReference>
<sequence length="75" mass="8496">MGRFHKVVPFDRFEIPREKAEEILSEGFGRKVKVRFLERMSGGMICSVFHARLGTKPVDVVLKLKAGKAGSEDFE</sequence>
<dbReference type="EMBL" id="PFMR01000161">
    <property type="protein sequence ID" value="PIZ16865.1"/>
    <property type="molecule type" value="Genomic_DNA"/>
</dbReference>
<accession>A0A2M7SBG9</accession>
<gene>
    <name evidence="1" type="ORF">COY52_05915</name>
</gene>
<proteinExistence type="predicted"/>
<reference evidence="2" key="1">
    <citation type="submission" date="2017-09" db="EMBL/GenBank/DDBJ databases">
        <title>Depth-based differentiation of microbial function through sediment-hosted aquifers and enrichment of novel symbionts in the deep terrestrial subsurface.</title>
        <authorList>
            <person name="Probst A.J."/>
            <person name="Ladd B."/>
            <person name="Jarett J.K."/>
            <person name="Geller-Mcgrath D.E."/>
            <person name="Sieber C.M.K."/>
            <person name="Emerson J.B."/>
            <person name="Anantharaman K."/>
            <person name="Thomas B.C."/>
            <person name="Malmstrom R."/>
            <person name="Stieglmeier M."/>
            <person name="Klingl A."/>
            <person name="Woyke T."/>
            <person name="Ryan C.M."/>
            <person name="Banfield J.F."/>
        </authorList>
    </citation>
    <scope>NUCLEOTIDE SEQUENCE [LARGE SCALE GENOMIC DNA]</scope>
</reference>
<feature type="non-terminal residue" evidence="1">
    <location>
        <position position="75"/>
    </location>
</feature>
<protein>
    <submittedName>
        <fullName evidence="1">Uncharacterized protein</fullName>
    </submittedName>
</protein>